<organism evidence="2">
    <name type="scientific">marine sediment metagenome</name>
    <dbReference type="NCBI Taxonomy" id="412755"/>
    <lineage>
        <taxon>unclassified sequences</taxon>
        <taxon>metagenomes</taxon>
        <taxon>ecological metagenomes</taxon>
    </lineage>
</organism>
<keyword evidence="1" id="KW-1133">Transmembrane helix</keyword>
<comment type="caution">
    <text evidence="2">The sequence shown here is derived from an EMBL/GenBank/DDBJ whole genome shotgun (WGS) entry which is preliminary data.</text>
</comment>
<name>A0A0F9Q6Y8_9ZZZZ</name>
<dbReference type="AlphaFoldDB" id="A0A0F9Q6Y8"/>
<evidence type="ECO:0000256" key="1">
    <source>
        <dbReference type="SAM" id="Phobius"/>
    </source>
</evidence>
<sequence>MYVDINSVVTVIFAIVMFVAMVAGIIVNLRQ</sequence>
<keyword evidence="1" id="KW-0812">Transmembrane</keyword>
<evidence type="ECO:0000313" key="2">
    <source>
        <dbReference type="EMBL" id="KKN01138.1"/>
    </source>
</evidence>
<reference evidence="2" key="1">
    <citation type="journal article" date="2015" name="Nature">
        <title>Complex archaea that bridge the gap between prokaryotes and eukaryotes.</title>
        <authorList>
            <person name="Spang A."/>
            <person name="Saw J.H."/>
            <person name="Jorgensen S.L."/>
            <person name="Zaremba-Niedzwiedzka K."/>
            <person name="Martijn J."/>
            <person name="Lind A.E."/>
            <person name="van Eijk R."/>
            <person name="Schleper C."/>
            <person name="Guy L."/>
            <person name="Ettema T.J."/>
        </authorList>
    </citation>
    <scope>NUCLEOTIDE SEQUENCE</scope>
</reference>
<accession>A0A0F9Q6Y8</accession>
<keyword evidence="1" id="KW-0472">Membrane</keyword>
<dbReference type="EMBL" id="LAZR01005294">
    <property type="protein sequence ID" value="KKN01138.1"/>
    <property type="molecule type" value="Genomic_DNA"/>
</dbReference>
<feature type="transmembrane region" description="Helical" evidence="1">
    <location>
        <begin position="6"/>
        <end position="29"/>
    </location>
</feature>
<gene>
    <name evidence="2" type="ORF">LCGC14_1130770</name>
</gene>
<protein>
    <submittedName>
        <fullName evidence="2">Uncharacterized protein</fullName>
    </submittedName>
</protein>
<proteinExistence type="predicted"/>